<dbReference type="EMBL" id="VTOX01000004">
    <property type="protein sequence ID" value="NKE66855.1"/>
    <property type="molecule type" value="Genomic_DNA"/>
</dbReference>
<keyword evidence="2" id="KW-1185">Reference proteome</keyword>
<evidence type="ECO:0000313" key="2">
    <source>
        <dbReference type="Proteomes" id="UP000521868"/>
    </source>
</evidence>
<organism evidence="1 2">
    <name type="scientific">Ramlibacter lithotrophicus</name>
    <dbReference type="NCBI Taxonomy" id="2606681"/>
    <lineage>
        <taxon>Bacteria</taxon>
        <taxon>Pseudomonadati</taxon>
        <taxon>Pseudomonadota</taxon>
        <taxon>Betaproteobacteria</taxon>
        <taxon>Burkholderiales</taxon>
        <taxon>Comamonadaceae</taxon>
        <taxon>Ramlibacter</taxon>
    </lineage>
</organism>
<reference evidence="1 2" key="1">
    <citation type="journal article" date="2020" name="Nature">
        <title>Bacterial chemolithoautotrophy via manganese oxidation.</title>
        <authorList>
            <person name="Yu H."/>
            <person name="Leadbetter J.R."/>
        </authorList>
    </citation>
    <scope>NUCLEOTIDE SEQUENCE [LARGE SCALE GENOMIC DNA]</scope>
    <source>
        <strain evidence="1 2">RBP-1</strain>
    </source>
</reference>
<evidence type="ECO:0000313" key="1">
    <source>
        <dbReference type="EMBL" id="NKE66855.1"/>
    </source>
</evidence>
<dbReference type="AlphaFoldDB" id="A0A7X6DGR1"/>
<protein>
    <submittedName>
        <fullName evidence="1">Uncharacterized protein</fullName>
    </submittedName>
</protein>
<gene>
    <name evidence="1" type="ORF">RAMLITH_13580</name>
</gene>
<comment type="caution">
    <text evidence="1">The sequence shown here is derived from an EMBL/GenBank/DDBJ whole genome shotgun (WGS) entry which is preliminary data.</text>
</comment>
<sequence length="442" mass="49716">MKHATTGVDAPAQLSTGAAFRHLCAQLHEQCRQGYWRHSPRILLDAWLGAGGEWTKDDAPEQRLVGRSRNTYLFLEEKQAAKNISHIMNGRVLFTPEIGRALATSMFTYWHYDEASSGLEKRKPIKGCSDPSACASEIIDLIFQFAKAEKGFHVSRLPVQEGGWDDFANSLAEFDFIYVLSRYRSIRGVGRDDALTEMVKDGQGKLSSLAIGVRTSLALFAGEGGALSVLLQKTRQREPHRRTICVWVCDYGLQHNEDSSDWLAHWNFADLRAGFAAFLHAHARDFKELVKDAHDRCRFVVKNSPTLAVKREELFRDSPYVQALSASSRLEKVDPLPEAMPDEWKPLLTGPRGQVLRHFPQTLLAGADGKGFRYFYFPSEHDTFSTLETVLIESQPIHLTSSLGLVSDALHRSAGLEPASEAEKQLRYLNWDILKLDELMSL</sequence>
<dbReference type="Proteomes" id="UP000521868">
    <property type="component" value="Unassembled WGS sequence"/>
</dbReference>
<proteinExistence type="predicted"/>
<name>A0A7X6DGR1_9BURK</name>
<accession>A0A7X6DGR1</accession>
<dbReference type="RefSeq" id="WP_168107973.1">
    <property type="nucleotide sequence ID" value="NZ_VTOX01000004.1"/>
</dbReference>